<accession>A0A8T0QBJ8</accession>
<sequence>MPMLVCCPTLLCFGTCKVLLASRPQDTNRMLPELDPPGAPVQAAFLEHVQGAAPLLPGGGRLRLTQGDDARGQRCAAACRAAE</sequence>
<evidence type="ECO:0000313" key="2">
    <source>
        <dbReference type="EMBL" id="KAG2572241.1"/>
    </source>
</evidence>
<gene>
    <name evidence="2" type="ORF">PVAP13_7KG162455</name>
</gene>
<comment type="caution">
    <text evidence="2">The sequence shown here is derived from an EMBL/GenBank/DDBJ whole genome shotgun (WGS) entry which is preliminary data.</text>
</comment>
<dbReference type="AlphaFoldDB" id="A0A8T0QBJ8"/>
<reference evidence="2" key="1">
    <citation type="submission" date="2020-05" db="EMBL/GenBank/DDBJ databases">
        <title>WGS assembly of Panicum virgatum.</title>
        <authorList>
            <person name="Lovell J.T."/>
            <person name="Jenkins J."/>
            <person name="Shu S."/>
            <person name="Juenger T.E."/>
            <person name="Schmutz J."/>
        </authorList>
    </citation>
    <scope>NUCLEOTIDE SEQUENCE</scope>
    <source>
        <strain evidence="2">AP13</strain>
    </source>
</reference>
<evidence type="ECO:0000256" key="1">
    <source>
        <dbReference type="SAM" id="SignalP"/>
    </source>
</evidence>
<dbReference type="Proteomes" id="UP000823388">
    <property type="component" value="Chromosome 7K"/>
</dbReference>
<protein>
    <submittedName>
        <fullName evidence="2">Uncharacterized protein</fullName>
    </submittedName>
</protein>
<evidence type="ECO:0000313" key="3">
    <source>
        <dbReference type="Proteomes" id="UP000823388"/>
    </source>
</evidence>
<organism evidence="2 3">
    <name type="scientific">Panicum virgatum</name>
    <name type="common">Blackwell switchgrass</name>
    <dbReference type="NCBI Taxonomy" id="38727"/>
    <lineage>
        <taxon>Eukaryota</taxon>
        <taxon>Viridiplantae</taxon>
        <taxon>Streptophyta</taxon>
        <taxon>Embryophyta</taxon>
        <taxon>Tracheophyta</taxon>
        <taxon>Spermatophyta</taxon>
        <taxon>Magnoliopsida</taxon>
        <taxon>Liliopsida</taxon>
        <taxon>Poales</taxon>
        <taxon>Poaceae</taxon>
        <taxon>PACMAD clade</taxon>
        <taxon>Panicoideae</taxon>
        <taxon>Panicodae</taxon>
        <taxon>Paniceae</taxon>
        <taxon>Panicinae</taxon>
        <taxon>Panicum</taxon>
        <taxon>Panicum sect. Hiantes</taxon>
    </lineage>
</organism>
<name>A0A8T0QBJ8_PANVG</name>
<keyword evidence="3" id="KW-1185">Reference proteome</keyword>
<proteinExistence type="predicted"/>
<keyword evidence="1" id="KW-0732">Signal</keyword>
<feature type="chain" id="PRO_5035716311" evidence="1">
    <location>
        <begin position="22"/>
        <end position="83"/>
    </location>
</feature>
<dbReference type="EMBL" id="CM029049">
    <property type="protein sequence ID" value="KAG2572241.1"/>
    <property type="molecule type" value="Genomic_DNA"/>
</dbReference>
<feature type="signal peptide" evidence="1">
    <location>
        <begin position="1"/>
        <end position="21"/>
    </location>
</feature>